<feature type="transmembrane region" description="Helical" evidence="1">
    <location>
        <begin position="6"/>
        <end position="29"/>
    </location>
</feature>
<evidence type="ECO:0000313" key="3">
    <source>
        <dbReference type="Proteomes" id="UP000054097"/>
    </source>
</evidence>
<evidence type="ECO:0000313" key="2">
    <source>
        <dbReference type="EMBL" id="KIM23868.1"/>
    </source>
</evidence>
<dbReference type="AlphaFoldDB" id="A0A0C2WBQ5"/>
<accession>A0A0C2WBQ5</accession>
<dbReference type="EMBL" id="KN824331">
    <property type="protein sequence ID" value="KIM23868.1"/>
    <property type="molecule type" value="Genomic_DNA"/>
</dbReference>
<dbReference type="HOGENOM" id="CLU_1714414_0_0_1"/>
<protein>
    <submittedName>
        <fullName evidence="2">Uncharacterized protein</fullName>
    </submittedName>
</protein>
<keyword evidence="1" id="KW-1133">Transmembrane helix</keyword>
<keyword evidence="1" id="KW-0812">Transmembrane</keyword>
<organism evidence="2 3">
    <name type="scientific">Serendipita vermifera MAFF 305830</name>
    <dbReference type="NCBI Taxonomy" id="933852"/>
    <lineage>
        <taxon>Eukaryota</taxon>
        <taxon>Fungi</taxon>
        <taxon>Dikarya</taxon>
        <taxon>Basidiomycota</taxon>
        <taxon>Agaricomycotina</taxon>
        <taxon>Agaricomycetes</taxon>
        <taxon>Sebacinales</taxon>
        <taxon>Serendipitaceae</taxon>
        <taxon>Serendipita</taxon>
    </lineage>
</organism>
<reference evidence="3" key="2">
    <citation type="submission" date="2015-01" db="EMBL/GenBank/DDBJ databases">
        <title>Evolutionary Origins and Diversification of the Mycorrhizal Mutualists.</title>
        <authorList>
            <consortium name="DOE Joint Genome Institute"/>
            <consortium name="Mycorrhizal Genomics Consortium"/>
            <person name="Kohler A."/>
            <person name="Kuo A."/>
            <person name="Nagy L.G."/>
            <person name="Floudas D."/>
            <person name="Copeland A."/>
            <person name="Barry K.W."/>
            <person name="Cichocki N."/>
            <person name="Veneault-Fourrey C."/>
            <person name="LaButti K."/>
            <person name="Lindquist E.A."/>
            <person name="Lipzen A."/>
            <person name="Lundell T."/>
            <person name="Morin E."/>
            <person name="Murat C."/>
            <person name="Riley R."/>
            <person name="Ohm R."/>
            <person name="Sun H."/>
            <person name="Tunlid A."/>
            <person name="Henrissat B."/>
            <person name="Grigoriev I.V."/>
            <person name="Hibbett D.S."/>
            <person name="Martin F."/>
        </authorList>
    </citation>
    <scope>NUCLEOTIDE SEQUENCE [LARGE SCALE GENOMIC DNA]</scope>
    <source>
        <strain evidence="3">MAFF 305830</strain>
    </source>
</reference>
<keyword evidence="3" id="KW-1185">Reference proteome</keyword>
<name>A0A0C2WBQ5_SERVB</name>
<reference evidence="2 3" key="1">
    <citation type="submission" date="2014-04" db="EMBL/GenBank/DDBJ databases">
        <authorList>
            <consortium name="DOE Joint Genome Institute"/>
            <person name="Kuo A."/>
            <person name="Zuccaro A."/>
            <person name="Kohler A."/>
            <person name="Nagy L.G."/>
            <person name="Floudas D."/>
            <person name="Copeland A."/>
            <person name="Barry K.W."/>
            <person name="Cichocki N."/>
            <person name="Veneault-Fourrey C."/>
            <person name="LaButti K."/>
            <person name="Lindquist E.A."/>
            <person name="Lipzen A."/>
            <person name="Lundell T."/>
            <person name="Morin E."/>
            <person name="Murat C."/>
            <person name="Sun H."/>
            <person name="Tunlid A."/>
            <person name="Henrissat B."/>
            <person name="Grigoriev I.V."/>
            <person name="Hibbett D.S."/>
            <person name="Martin F."/>
            <person name="Nordberg H.P."/>
            <person name="Cantor M.N."/>
            <person name="Hua S.X."/>
        </authorList>
    </citation>
    <scope>NUCLEOTIDE SEQUENCE [LARGE SCALE GENOMIC DNA]</scope>
    <source>
        <strain evidence="2 3">MAFF 305830</strain>
    </source>
</reference>
<evidence type="ECO:0000256" key="1">
    <source>
        <dbReference type="SAM" id="Phobius"/>
    </source>
</evidence>
<gene>
    <name evidence="2" type="ORF">M408DRAFT_27574</name>
</gene>
<sequence length="153" mass="16888">MSYSQFTVFAATSLVSVATEYFILSIVLVESNLCGPAKGAVKAPVRGHDATREKHAKPGNFVNEEDTVAKLNSVPVNTVPLTKIKNRVFFHIARVACFAPSIFETLRRKLNQHPTLKNRVTHIPSMVANSHHHIAKYFRPSRSGALNATPPNE</sequence>
<keyword evidence="1" id="KW-0472">Membrane</keyword>
<proteinExistence type="predicted"/>
<dbReference type="Proteomes" id="UP000054097">
    <property type="component" value="Unassembled WGS sequence"/>
</dbReference>